<evidence type="ECO:0000256" key="10">
    <source>
        <dbReference type="SAM" id="MobiDB-lite"/>
    </source>
</evidence>
<dbReference type="GO" id="GO:1990904">
    <property type="term" value="C:ribonucleoprotein complex"/>
    <property type="evidence" value="ECO:0007669"/>
    <property type="project" value="UniProtKB-KW"/>
</dbReference>
<comment type="similarity">
    <text evidence="2 9">Belongs to the eukaryotic ribosomal protein eL8 family.</text>
</comment>
<keyword evidence="3 9" id="KW-0963">Cytoplasm</keyword>
<keyword evidence="4 9" id="KW-0819">tRNA processing</keyword>
<evidence type="ECO:0000256" key="4">
    <source>
        <dbReference type="ARBA" id="ARBA00022694"/>
    </source>
</evidence>
<gene>
    <name evidence="9" type="primary">rpl7ae</name>
    <name evidence="12" type="ORF">Metus_1532</name>
</gene>
<dbReference type="InterPro" id="IPR022481">
    <property type="entry name" value="Ribosomal_eL8_arc"/>
</dbReference>
<evidence type="ECO:0000256" key="3">
    <source>
        <dbReference type="ARBA" id="ARBA00022490"/>
    </source>
</evidence>
<dbReference type="PRINTS" id="PR00884">
    <property type="entry name" value="RIBOSOMALHS6"/>
</dbReference>
<keyword evidence="8 9" id="KW-0687">Ribonucleoprotein</keyword>
<keyword evidence="5 9" id="KW-0699">rRNA-binding</keyword>
<feature type="compositionally biased region" description="Basic and acidic residues" evidence="10">
    <location>
        <begin position="177"/>
        <end position="190"/>
    </location>
</feature>
<dbReference type="GO" id="GO:0004526">
    <property type="term" value="F:ribonuclease P activity"/>
    <property type="evidence" value="ECO:0007669"/>
    <property type="project" value="UniProtKB-UniRule"/>
</dbReference>
<dbReference type="InterPro" id="IPR004038">
    <property type="entry name" value="Ribosomal_eL8/eL30/eS12/Gad45"/>
</dbReference>
<dbReference type="EMBL" id="RXGA01000003">
    <property type="protein sequence ID" value="RWX73558.1"/>
    <property type="molecule type" value="Genomic_DNA"/>
</dbReference>
<evidence type="ECO:0000313" key="12">
    <source>
        <dbReference type="EMBL" id="RWX73558.1"/>
    </source>
</evidence>
<dbReference type="InterPro" id="IPR029064">
    <property type="entry name" value="Ribosomal_eL30-like_sf"/>
</dbReference>
<evidence type="ECO:0000259" key="11">
    <source>
        <dbReference type="Pfam" id="PF01248"/>
    </source>
</evidence>
<dbReference type="GO" id="GO:0001682">
    <property type="term" value="P:tRNA 5'-leader removal"/>
    <property type="evidence" value="ECO:0007669"/>
    <property type="project" value="UniProtKB-UniRule"/>
</dbReference>
<dbReference type="HAMAP" id="MF_00326">
    <property type="entry name" value="Ribosomal_eL8"/>
    <property type="match status" value="1"/>
</dbReference>
<dbReference type="AlphaFoldDB" id="A0A444L7N0"/>
<dbReference type="PANTHER" id="PTHR11843">
    <property type="entry name" value="40S RIBOSOMAL PROTEIN S12"/>
    <property type="match status" value="1"/>
</dbReference>
<dbReference type="GO" id="GO:0019843">
    <property type="term" value="F:rRNA binding"/>
    <property type="evidence" value="ECO:0007669"/>
    <property type="project" value="UniProtKB-KW"/>
</dbReference>
<evidence type="ECO:0000256" key="6">
    <source>
        <dbReference type="ARBA" id="ARBA00022884"/>
    </source>
</evidence>
<dbReference type="Pfam" id="PF01248">
    <property type="entry name" value="Ribosomal_L7Ae"/>
    <property type="match status" value="1"/>
</dbReference>
<name>A0A444L7N0_METS7</name>
<evidence type="ECO:0000256" key="5">
    <source>
        <dbReference type="ARBA" id="ARBA00022730"/>
    </source>
</evidence>
<dbReference type="GO" id="GO:0005840">
    <property type="term" value="C:ribosome"/>
    <property type="evidence" value="ECO:0007669"/>
    <property type="project" value="UniProtKB-KW"/>
</dbReference>
<feature type="domain" description="Ribosomal protein eL8/eL30/eS12/Gadd45" evidence="11">
    <location>
        <begin position="19"/>
        <end position="108"/>
    </location>
</feature>
<evidence type="ECO:0000256" key="2">
    <source>
        <dbReference type="ARBA" id="ARBA00007337"/>
    </source>
</evidence>
<protein>
    <recommendedName>
        <fullName evidence="9">Large ribosomal subunit protein eL8</fullName>
    </recommendedName>
</protein>
<comment type="subcellular location">
    <subcellularLocation>
        <location evidence="1 9">Cytoplasm</location>
    </subcellularLocation>
</comment>
<evidence type="ECO:0000256" key="1">
    <source>
        <dbReference type="ARBA" id="ARBA00004496"/>
    </source>
</evidence>
<proteinExistence type="inferred from homology"/>
<dbReference type="NCBIfam" id="TIGR03677">
    <property type="entry name" value="eL8_ribo"/>
    <property type="match status" value="1"/>
</dbReference>
<keyword evidence="7 9" id="KW-0689">Ribosomal protein</keyword>
<dbReference type="FunFam" id="3.30.1330.30:FF:000020">
    <property type="entry name" value="50S ribosomal protein L7Ae"/>
    <property type="match status" value="1"/>
</dbReference>
<evidence type="ECO:0000256" key="9">
    <source>
        <dbReference type="HAMAP-Rule" id="MF_00326"/>
    </source>
</evidence>
<dbReference type="SUPFAM" id="SSF55315">
    <property type="entry name" value="L30e-like"/>
    <property type="match status" value="1"/>
</dbReference>
<evidence type="ECO:0000256" key="7">
    <source>
        <dbReference type="ARBA" id="ARBA00022980"/>
    </source>
</evidence>
<dbReference type="GO" id="GO:0003735">
    <property type="term" value="F:structural constituent of ribosome"/>
    <property type="evidence" value="ECO:0007669"/>
    <property type="project" value="InterPro"/>
</dbReference>
<sequence length="190" mass="20461">MSKKPMFVRFDVPPEIMERAYEAVKLAKEDGKLRKGANESTKAVERGIAKLLVIAQDVDPPEIVAHLPLLAEEKKISYVYVDSKVKLGTAAGIDVPSAAIAIVEPGKGKPLVDEVVSKVSSLRLKGTAEAKAEEPKPAPKKAEEPAAEPKKAEEPAAEPKKAEAPKKEKPKKKAAKKTQEEPAESPKEEA</sequence>
<feature type="region of interest" description="Disordered" evidence="10">
    <location>
        <begin position="125"/>
        <end position="190"/>
    </location>
</feature>
<evidence type="ECO:0000313" key="13">
    <source>
        <dbReference type="Proteomes" id="UP000288215"/>
    </source>
</evidence>
<feature type="compositionally biased region" description="Basic and acidic residues" evidence="10">
    <location>
        <begin position="126"/>
        <end position="167"/>
    </location>
</feature>
<comment type="function">
    <text evidence="9">Multifunctional RNA-binding protein that recognizes the K-turn motif in ribosomal RNA, the RNA component of RNase P, box H/ACA, box C/D and box C'/D' sRNAs.</text>
</comment>
<dbReference type="GO" id="GO:0006412">
    <property type="term" value="P:translation"/>
    <property type="evidence" value="ECO:0007669"/>
    <property type="project" value="UniProtKB-UniRule"/>
</dbReference>
<organism evidence="12 13">
    <name type="scientific">Methanosuratincola subterraneus</name>
    <dbReference type="NCBI Taxonomy" id="2593994"/>
    <lineage>
        <taxon>Archaea</taxon>
        <taxon>Thermoproteota</taxon>
        <taxon>Methanosuratincolia</taxon>
        <taxon>Candidatus Methanomethylicales</taxon>
        <taxon>Candidatus Methanomethylicaceae</taxon>
        <taxon>Candidatus Methanosuratincola (ex Vanwonterghem et al. 2016)</taxon>
    </lineage>
</organism>
<dbReference type="Gene3D" id="3.30.1330.30">
    <property type="match status" value="1"/>
</dbReference>
<reference evidence="12 13" key="1">
    <citation type="submission" date="2018-12" db="EMBL/GenBank/DDBJ databases">
        <title>The complete genome of the methanogenic archaea of the candidate phylum Verstraetearchaeota, obtained from the metagenome of underground thermal water.</title>
        <authorList>
            <person name="Kadnikov V.V."/>
            <person name="Mardanov A.V."/>
            <person name="Beletsky A.V."/>
            <person name="Karnachuk O.V."/>
            <person name="Ravin N.V."/>
        </authorList>
    </citation>
    <scope>NUCLEOTIDE SEQUENCE [LARGE SCALE GENOMIC DNA]</scope>
    <source>
        <strain evidence="12">Ch88</strain>
    </source>
</reference>
<comment type="subunit">
    <text evidence="9">Part of the 50S ribosomal subunit. Probably part of the RNase P complex.</text>
</comment>
<dbReference type="GO" id="GO:0005737">
    <property type="term" value="C:cytoplasm"/>
    <property type="evidence" value="ECO:0007669"/>
    <property type="project" value="UniProtKB-SubCell"/>
</dbReference>
<dbReference type="InterPro" id="IPR018492">
    <property type="entry name" value="Ribosomal_eL8/Nhp2"/>
</dbReference>
<accession>A0A444L7N0</accession>
<keyword evidence="6 9" id="KW-0694">RNA-binding</keyword>
<comment type="caution">
    <text evidence="12">The sequence shown here is derived from an EMBL/GenBank/DDBJ whole genome shotgun (WGS) entry which is preliminary data.</text>
</comment>
<evidence type="ECO:0000256" key="8">
    <source>
        <dbReference type="ARBA" id="ARBA00023274"/>
    </source>
</evidence>
<dbReference type="PRINTS" id="PR00881">
    <property type="entry name" value="L7ARS6FAMILY"/>
</dbReference>
<dbReference type="Proteomes" id="UP000288215">
    <property type="component" value="Unassembled WGS sequence"/>
</dbReference>